<feature type="transmembrane region" description="Helical" evidence="8">
    <location>
        <begin position="285"/>
        <end position="309"/>
    </location>
</feature>
<dbReference type="PANTHER" id="PTHR36838:SF4">
    <property type="entry name" value="AUXIN EFFLUX CARRIER FAMILY PROTEIN"/>
    <property type="match status" value="1"/>
</dbReference>
<gene>
    <name evidence="9" type="ORF">GCM10023167_13820</name>
</gene>
<name>A0ABP8JCW2_9MICO</name>
<feature type="transmembrane region" description="Helical" evidence="8">
    <location>
        <begin position="6"/>
        <end position="23"/>
    </location>
</feature>
<dbReference type="InterPro" id="IPR038770">
    <property type="entry name" value="Na+/solute_symporter_sf"/>
</dbReference>
<comment type="subcellular location">
    <subcellularLocation>
        <location evidence="1">Cell membrane</location>
        <topology evidence="1">Multi-pass membrane protein</topology>
    </subcellularLocation>
</comment>
<feature type="transmembrane region" description="Helical" evidence="8">
    <location>
        <begin position="103"/>
        <end position="121"/>
    </location>
</feature>
<dbReference type="EMBL" id="BAABGL010000006">
    <property type="protein sequence ID" value="GAA4388757.1"/>
    <property type="molecule type" value="Genomic_DNA"/>
</dbReference>
<evidence type="ECO:0000256" key="4">
    <source>
        <dbReference type="ARBA" id="ARBA00022475"/>
    </source>
</evidence>
<reference evidence="10" key="1">
    <citation type="journal article" date="2019" name="Int. J. Syst. Evol. Microbiol.">
        <title>The Global Catalogue of Microorganisms (GCM) 10K type strain sequencing project: providing services to taxonomists for standard genome sequencing and annotation.</title>
        <authorList>
            <consortium name="The Broad Institute Genomics Platform"/>
            <consortium name="The Broad Institute Genome Sequencing Center for Infectious Disease"/>
            <person name="Wu L."/>
            <person name="Ma J."/>
        </authorList>
    </citation>
    <scope>NUCLEOTIDE SEQUENCE [LARGE SCALE GENOMIC DNA]</scope>
    <source>
        <strain evidence="10">JCM 17808</strain>
    </source>
</reference>
<evidence type="ECO:0000256" key="5">
    <source>
        <dbReference type="ARBA" id="ARBA00022692"/>
    </source>
</evidence>
<keyword evidence="10" id="KW-1185">Reference proteome</keyword>
<evidence type="ECO:0000256" key="7">
    <source>
        <dbReference type="ARBA" id="ARBA00023136"/>
    </source>
</evidence>
<protein>
    <submittedName>
        <fullName evidence="9">AEC family transporter</fullName>
    </submittedName>
</protein>
<keyword evidence="3" id="KW-0813">Transport</keyword>
<evidence type="ECO:0000256" key="6">
    <source>
        <dbReference type="ARBA" id="ARBA00022989"/>
    </source>
</evidence>
<feature type="transmembrane region" description="Helical" evidence="8">
    <location>
        <begin position="127"/>
        <end position="152"/>
    </location>
</feature>
<dbReference type="Pfam" id="PF03547">
    <property type="entry name" value="Mem_trans"/>
    <property type="match status" value="1"/>
</dbReference>
<feature type="transmembrane region" description="Helical" evidence="8">
    <location>
        <begin position="164"/>
        <end position="184"/>
    </location>
</feature>
<evidence type="ECO:0000256" key="2">
    <source>
        <dbReference type="ARBA" id="ARBA00010145"/>
    </source>
</evidence>
<evidence type="ECO:0000313" key="10">
    <source>
        <dbReference type="Proteomes" id="UP001500642"/>
    </source>
</evidence>
<dbReference type="PANTHER" id="PTHR36838">
    <property type="entry name" value="AUXIN EFFLUX CARRIER FAMILY PROTEIN"/>
    <property type="match status" value="1"/>
</dbReference>
<evidence type="ECO:0000313" key="9">
    <source>
        <dbReference type="EMBL" id="GAA4388757.1"/>
    </source>
</evidence>
<comment type="caution">
    <text evidence="9">The sequence shown here is derived from an EMBL/GenBank/DDBJ whole genome shotgun (WGS) entry which is preliminary data.</text>
</comment>
<feature type="transmembrane region" description="Helical" evidence="8">
    <location>
        <begin position="43"/>
        <end position="63"/>
    </location>
</feature>
<dbReference type="Proteomes" id="UP001500642">
    <property type="component" value="Unassembled WGS sequence"/>
</dbReference>
<dbReference type="Gene3D" id="1.20.1530.20">
    <property type="match status" value="1"/>
</dbReference>
<sequence>MGFADIVTALVPVAALIALGFGLRRTPLFSSAEFWAGAEKLAYFALLPTLLFRNVATVDIAAFDLGPLALGLVLPTLGAAGVLCLVHRLVAADAPAFTSVFQGGIRFNTYIGLSLSAALFADTGLALAAIIGAILVPLVNVLSSLAFELFLVDKHSWLSLLRTVVLNPLVLGCALGIVVNLLPVELPGLALEVLDPLSAAALPVGLLCVGAGMRAISIGEHGVGLVVAAAVKLLVLPAVTVAALLAFGVTGEAARVGLVFQAIATAPSAYVMARQLGGNARLMAALIAVQTLLSMVTLPLVLGLGFRLLG</sequence>
<comment type="similarity">
    <text evidence="2">Belongs to the auxin efflux carrier (TC 2.A.69) family.</text>
</comment>
<evidence type="ECO:0000256" key="8">
    <source>
        <dbReference type="SAM" id="Phobius"/>
    </source>
</evidence>
<evidence type="ECO:0000256" key="3">
    <source>
        <dbReference type="ARBA" id="ARBA00022448"/>
    </source>
</evidence>
<organism evidence="9 10">
    <name type="scientific">Brevibacterium pityocampae</name>
    <dbReference type="NCBI Taxonomy" id="506594"/>
    <lineage>
        <taxon>Bacteria</taxon>
        <taxon>Bacillati</taxon>
        <taxon>Actinomycetota</taxon>
        <taxon>Actinomycetes</taxon>
        <taxon>Micrococcales</taxon>
        <taxon>Brevibacteriaceae</taxon>
        <taxon>Brevibacterium</taxon>
    </lineage>
</organism>
<proteinExistence type="inferred from homology"/>
<feature type="transmembrane region" description="Helical" evidence="8">
    <location>
        <begin position="196"/>
        <end position="216"/>
    </location>
</feature>
<dbReference type="RefSeq" id="WP_295687312.1">
    <property type="nucleotide sequence ID" value="NZ_BAABGL010000006.1"/>
</dbReference>
<evidence type="ECO:0000256" key="1">
    <source>
        <dbReference type="ARBA" id="ARBA00004651"/>
    </source>
</evidence>
<keyword evidence="4" id="KW-1003">Cell membrane</keyword>
<keyword evidence="7 8" id="KW-0472">Membrane</keyword>
<dbReference type="InterPro" id="IPR004776">
    <property type="entry name" value="Mem_transp_PIN-like"/>
</dbReference>
<accession>A0ABP8JCW2</accession>
<keyword evidence="6 8" id="KW-1133">Transmembrane helix</keyword>
<feature type="transmembrane region" description="Helical" evidence="8">
    <location>
        <begin position="223"/>
        <end position="247"/>
    </location>
</feature>
<feature type="transmembrane region" description="Helical" evidence="8">
    <location>
        <begin position="69"/>
        <end position="91"/>
    </location>
</feature>
<keyword evidence="5 8" id="KW-0812">Transmembrane</keyword>